<dbReference type="GO" id="GO:0030599">
    <property type="term" value="F:pectinesterase activity"/>
    <property type="evidence" value="ECO:0007669"/>
    <property type="project" value="UniProtKB-EC"/>
</dbReference>
<evidence type="ECO:0000256" key="4">
    <source>
        <dbReference type="PROSITE-ProRule" id="PRU10040"/>
    </source>
</evidence>
<proteinExistence type="inferred from homology"/>
<dbReference type="InterPro" id="IPR012334">
    <property type="entry name" value="Pectin_lyas_fold"/>
</dbReference>
<sequence length="357" mass="39052">MKLIMDKQSAHKKSSWKRRLVTPSLLMMLCSLVLPMEAVGAMDSVSSLEPSEAIVFNAATLNVTQKTIVVDRNGSGQFKTVQSAINSIPSGGTTQYKIEIKKGTYYEKINIPSSKPSIRLVGESAGNTILTFNDTNSSAGGTTKSASTTVRSKDFHAENITFSNTAGRNAGQAVAIYVASDRATFRNVRMLGYQDTLYAHSGRQLYENCYIEGTVDFIFGGATAVFKNSEIRSLGNGYITAASTDAGAKYGYVFIDCRLTQSSGGGYQVYLGRPWRPYSAVIFMTTWMDGHIRPEGWNNWNDAANEKTARYAEFNNSGPGWNKRARVRWASTLSAQQASGINVYSVLAGNEGWNPYK</sequence>
<dbReference type="InterPro" id="IPR000070">
    <property type="entry name" value="Pectinesterase_cat"/>
</dbReference>
<reference evidence="7 8" key="1">
    <citation type="submission" date="2021-03" db="EMBL/GenBank/DDBJ databases">
        <title>Genomic Encyclopedia of Type Strains, Phase IV (KMG-IV): sequencing the most valuable type-strain genomes for metagenomic binning, comparative biology and taxonomic classification.</title>
        <authorList>
            <person name="Goeker M."/>
        </authorList>
    </citation>
    <scope>NUCLEOTIDE SEQUENCE [LARGE SCALE GENOMIC DNA]</scope>
    <source>
        <strain evidence="7 8">DSM 14349</strain>
    </source>
</reference>
<keyword evidence="2 5" id="KW-0378">Hydrolase</keyword>
<dbReference type="Proteomes" id="UP001519272">
    <property type="component" value="Unassembled WGS sequence"/>
</dbReference>
<evidence type="ECO:0000256" key="5">
    <source>
        <dbReference type="RuleBase" id="RU000589"/>
    </source>
</evidence>
<evidence type="ECO:0000256" key="3">
    <source>
        <dbReference type="ARBA" id="ARBA00023085"/>
    </source>
</evidence>
<dbReference type="SUPFAM" id="SSF51126">
    <property type="entry name" value="Pectin lyase-like"/>
    <property type="match status" value="1"/>
</dbReference>
<dbReference type="InterPro" id="IPR033131">
    <property type="entry name" value="Pectinesterase_Asp_AS"/>
</dbReference>
<organism evidence="7 8">
    <name type="scientific">Paenibacillus turicensis</name>
    <dbReference type="NCBI Taxonomy" id="160487"/>
    <lineage>
        <taxon>Bacteria</taxon>
        <taxon>Bacillati</taxon>
        <taxon>Bacillota</taxon>
        <taxon>Bacilli</taxon>
        <taxon>Bacillales</taxon>
        <taxon>Paenibacillaceae</taxon>
        <taxon>Paenibacillus</taxon>
    </lineage>
</organism>
<evidence type="ECO:0000256" key="2">
    <source>
        <dbReference type="ARBA" id="ARBA00022801"/>
    </source>
</evidence>
<dbReference type="PANTHER" id="PTHR31321">
    <property type="entry name" value="ACYL-COA THIOESTER HYDROLASE YBHC-RELATED"/>
    <property type="match status" value="1"/>
</dbReference>
<feature type="active site" evidence="4">
    <location>
        <position position="216"/>
    </location>
</feature>
<dbReference type="InterPro" id="IPR011050">
    <property type="entry name" value="Pectin_lyase_fold/virulence"/>
</dbReference>
<evidence type="ECO:0000256" key="1">
    <source>
        <dbReference type="ARBA" id="ARBA00008891"/>
    </source>
</evidence>
<name>A0ABS4FUC3_9BACL</name>
<keyword evidence="8" id="KW-1185">Reference proteome</keyword>
<comment type="caution">
    <text evidence="7">The sequence shown here is derived from an EMBL/GenBank/DDBJ whole genome shotgun (WGS) entry which is preliminary data.</text>
</comment>
<dbReference type="PROSITE" id="PS00503">
    <property type="entry name" value="PECTINESTERASE_2"/>
    <property type="match status" value="1"/>
</dbReference>
<comment type="pathway">
    <text evidence="5">Glycan metabolism; pectin degradation; 2-dehydro-3-deoxy-D-gluconate from pectin: step 1/5.</text>
</comment>
<dbReference type="Pfam" id="PF01095">
    <property type="entry name" value="Pectinesterase"/>
    <property type="match status" value="1"/>
</dbReference>
<dbReference type="Gene3D" id="2.160.20.10">
    <property type="entry name" value="Single-stranded right-handed beta-helix, Pectin lyase-like"/>
    <property type="match status" value="1"/>
</dbReference>
<evidence type="ECO:0000313" key="7">
    <source>
        <dbReference type="EMBL" id="MBP1906162.1"/>
    </source>
</evidence>
<accession>A0ABS4FUC3</accession>
<comment type="catalytic activity">
    <reaction evidence="5">
        <text>[(1-&gt;4)-alpha-D-galacturonosyl methyl ester](n) + n H2O = [(1-&gt;4)-alpha-D-galacturonosyl](n) + n methanol + n H(+)</text>
        <dbReference type="Rhea" id="RHEA:22380"/>
        <dbReference type="Rhea" id="RHEA-COMP:14570"/>
        <dbReference type="Rhea" id="RHEA-COMP:14573"/>
        <dbReference type="ChEBI" id="CHEBI:15377"/>
        <dbReference type="ChEBI" id="CHEBI:15378"/>
        <dbReference type="ChEBI" id="CHEBI:17790"/>
        <dbReference type="ChEBI" id="CHEBI:140522"/>
        <dbReference type="ChEBI" id="CHEBI:140523"/>
        <dbReference type="EC" id="3.1.1.11"/>
    </reaction>
</comment>
<dbReference type="PANTHER" id="PTHR31321:SF57">
    <property type="entry name" value="PECTINESTERASE 53-RELATED"/>
    <property type="match status" value="1"/>
</dbReference>
<keyword evidence="3 5" id="KW-0063">Aspartyl esterase</keyword>
<feature type="domain" description="Pectinesterase catalytic" evidence="6">
    <location>
        <begin position="68"/>
        <end position="346"/>
    </location>
</feature>
<comment type="similarity">
    <text evidence="1">Belongs to the pectinesterase family.</text>
</comment>
<dbReference type="EC" id="3.1.1.11" evidence="5"/>
<dbReference type="EMBL" id="JAGGKG010000013">
    <property type="protein sequence ID" value="MBP1906162.1"/>
    <property type="molecule type" value="Genomic_DNA"/>
</dbReference>
<evidence type="ECO:0000259" key="6">
    <source>
        <dbReference type="Pfam" id="PF01095"/>
    </source>
</evidence>
<gene>
    <name evidence="7" type="ORF">J2Z32_002811</name>
</gene>
<protein>
    <recommendedName>
        <fullName evidence="5">Pectinesterase</fullName>
        <ecNumber evidence="5">3.1.1.11</ecNumber>
    </recommendedName>
</protein>
<dbReference type="RefSeq" id="WP_210089767.1">
    <property type="nucleotide sequence ID" value="NZ_JAGGKG010000013.1"/>
</dbReference>
<evidence type="ECO:0000313" key="8">
    <source>
        <dbReference type="Proteomes" id="UP001519272"/>
    </source>
</evidence>